<sequence length="378" mass="40549">MDKGGVNMSFAYAHSNIGQWMEAVQDCVRQLQPVSATANLGFVYVTDLYANRLSDMLAQLREQTGIAQWVGSVGIGVCVTGHEYLDESAIVVMLGEFPDNAFRVFAPVTDVARVAEELDGFTVHGQAAYYALVHGDARNAEIPELIEATAAGMATGFITGGISSSRFQSLQVADEVVHGGLSGVMFTEAVAVMTRLTQGVTPIGPRHAVTACHENILITLDNRPALDVLYEDIGEILARDLSRAAGYIFAALSIPGCDSRDYLVRNLIGADTTERLVAISEEIPAAAEVLFCRRDAGAAQADMLAMLEDLQGRLTTQPRGAVYYSCLGRGESLFGAKSAELELIQQVLGDVPLVGFFANGEISHDRLYGYTGVLTLFL</sequence>
<dbReference type="GO" id="GO:0005886">
    <property type="term" value="C:plasma membrane"/>
    <property type="evidence" value="ECO:0007669"/>
    <property type="project" value="UniProtKB-SubCell"/>
</dbReference>
<feature type="domain" description="FIST" evidence="6">
    <location>
        <begin position="37"/>
        <end position="224"/>
    </location>
</feature>
<dbReference type="AlphaFoldDB" id="A0A809REC8"/>
<dbReference type="PANTHER" id="PTHR14939:SF5">
    <property type="entry name" value="F-BOX ONLY PROTEIN 22"/>
    <property type="match status" value="1"/>
</dbReference>
<dbReference type="PIRSF" id="PIRSF018953">
    <property type="entry name" value="UCP018953"/>
    <property type="match status" value="1"/>
</dbReference>
<dbReference type="KEGG" id="sniv:SFSGTM_06830"/>
<organism evidence="8 9">
    <name type="scientific">Sulfuriferula nivalis</name>
    <dbReference type="NCBI Taxonomy" id="2675298"/>
    <lineage>
        <taxon>Bacteria</taxon>
        <taxon>Pseudomonadati</taxon>
        <taxon>Pseudomonadota</taxon>
        <taxon>Betaproteobacteria</taxon>
        <taxon>Nitrosomonadales</taxon>
        <taxon>Sulfuricellaceae</taxon>
        <taxon>Sulfuriferula</taxon>
    </lineage>
</organism>
<keyword evidence="5" id="KW-0472">Membrane</keyword>
<evidence type="ECO:0000259" key="6">
    <source>
        <dbReference type="SMART" id="SM00897"/>
    </source>
</evidence>
<dbReference type="SMART" id="SM01204">
    <property type="entry name" value="FIST_C"/>
    <property type="match status" value="1"/>
</dbReference>
<dbReference type="SMART" id="SM00897">
    <property type="entry name" value="FIST"/>
    <property type="match status" value="1"/>
</dbReference>
<evidence type="ECO:0000256" key="3">
    <source>
        <dbReference type="ARBA" id="ARBA00022692"/>
    </source>
</evidence>
<dbReference type="Proteomes" id="UP000463939">
    <property type="component" value="Chromosome"/>
</dbReference>
<evidence type="ECO:0000256" key="2">
    <source>
        <dbReference type="ARBA" id="ARBA00022475"/>
    </source>
</evidence>
<dbReference type="EMBL" id="AP021881">
    <property type="protein sequence ID" value="BBO99974.1"/>
    <property type="molecule type" value="Genomic_DNA"/>
</dbReference>
<feature type="domain" description="FIST C-domain" evidence="7">
    <location>
        <begin position="225"/>
        <end position="365"/>
    </location>
</feature>
<proteinExistence type="predicted"/>
<evidence type="ECO:0000259" key="7">
    <source>
        <dbReference type="SMART" id="SM01204"/>
    </source>
</evidence>
<keyword evidence="2" id="KW-1003">Cell membrane</keyword>
<comment type="subcellular location">
    <subcellularLocation>
        <location evidence="1">Cell membrane</location>
        <topology evidence="1">Multi-pass membrane protein</topology>
    </subcellularLocation>
</comment>
<dbReference type="PANTHER" id="PTHR14939">
    <property type="entry name" value="F-BOX ONLY PROTEIN 22"/>
    <property type="match status" value="1"/>
</dbReference>
<dbReference type="InterPro" id="IPR019494">
    <property type="entry name" value="FIST_C"/>
</dbReference>
<name>A0A809REC8_9PROT</name>
<evidence type="ECO:0000313" key="9">
    <source>
        <dbReference type="Proteomes" id="UP000463939"/>
    </source>
</evidence>
<accession>A0A809REC8</accession>
<dbReference type="InterPro" id="IPR016741">
    <property type="entry name" value="UCP018953"/>
</dbReference>
<keyword evidence="4" id="KW-1133">Transmembrane helix</keyword>
<dbReference type="InterPro" id="IPR013702">
    <property type="entry name" value="FIST_domain_N"/>
</dbReference>
<evidence type="ECO:0000256" key="4">
    <source>
        <dbReference type="ARBA" id="ARBA00022989"/>
    </source>
</evidence>
<evidence type="ECO:0000313" key="8">
    <source>
        <dbReference type="EMBL" id="BBO99974.1"/>
    </source>
</evidence>
<reference evidence="9" key="1">
    <citation type="submission" date="2019-11" db="EMBL/GenBank/DDBJ databases">
        <title>Isolation and characterization of a novel species in the genus Sulfuriferula.</title>
        <authorList>
            <person name="Mochizuki J."/>
            <person name="Kojima H."/>
            <person name="Fukui M."/>
        </authorList>
    </citation>
    <scope>NUCLEOTIDE SEQUENCE [LARGE SCALE GENOMIC DNA]</scope>
    <source>
        <strain evidence="9">SGTM</strain>
    </source>
</reference>
<dbReference type="Pfam" id="PF08495">
    <property type="entry name" value="FIST"/>
    <property type="match status" value="1"/>
</dbReference>
<dbReference type="Pfam" id="PF10442">
    <property type="entry name" value="FIST_C"/>
    <property type="match status" value="1"/>
</dbReference>
<dbReference type="RefSeq" id="WP_174237391.1">
    <property type="nucleotide sequence ID" value="NZ_AP021881.1"/>
</dbReference>
<keyword evidence="3" id="KW-0812">Transmembrane</keyword>
<keyword evidence="9" id="KW-1185">Reference proteome</keyword>
<evidence type="ECO:0000256" key="5">
    <source>
        <dbReference type="ARBA" id="ARBA00023136"/>
    </source>
</evidence>
<protein>
    <recommendedName>
        <fullName evidence="10">Histidine kinase</fullName>
    </recommendedName>
</protein>
<evidence type="ECO:0000256" key="1">
    <source>
        <dbReference type="ARBA" id="ARBA00004651"/>
    </source>
</evidence>
<gene>
    <name evidence="8" type="ORF">SFSGTM_06830</name>
</gene>
<evidence type="ECO:0008006" key="10">
    <source>
        <dbReference type="Google" id="ProtNLM"/>
    </source>
</evidence>